<evidence type="ECO:0000313" key="14">
    <source>
        <dbReference type="EMBL" id="TLD02352.1"/>
    </source>
</evidence>
<dbReference type="EC" id="3.2.1.86" evidence="14"/>
<evidence type="ECO:0000256" key="10">
    <source>
        <dbReference type="PIRSR" id="PIRSR601088-3"/>
    </source>
</evidence>
<dbReference type="PRINTS" id="PR00732">
    <property type="entry name" value="GLHYDRLASE4"/>
</dbReference>
<feature type="binding site" evidence="9">
    <location>
        <position position="151"/>
    </location>
    <ligand>
        <name>substrate</name>
    </ligand>
</feature>
<organism evidence="14 15">
    <name type="scientific">Robinsoniella peoriensis</name>
    <dbReference type="NCBI Taxonomy" id="180332"/>
    <lineage>
        <taxon>Bacteria</taxon>
        <taxon>Bacillati</taxon>
        <taxon>Bacillota</taxon>
        <taxon>Clostridia</taxon>
        <taxon>Lachnospirales</taxon>
        <taxon>Lachnospiraceae</taxon>
        <taxon>Robinsoniella</taxon>
    </lineage>
</organism>
<dbReference type="AlphaFoldDB" id="A0A4U8QBC1"/>
<keyword evidence="15" id="KW-1185">Reference proteome</keyword>
<keyword evidence="6 10" id="KW-0464">Manganese</keyword>
<keyword evidence="10" id="KW-0170">Cobalt</keyword>
<evidence type="ECO:0000256" key="7">
    <source>
        <dbReference type="ARBA" id="ARBA00023295"/>
    </source>
</evidence>
<dbReference type="GO" id="GO:0016616">
    <property type="term" value="F:oxidoreductase activity, acting on the CH-OH group of donors, NAD or NADP as acceptor"/>
    <property type="evidence" value="ECO:0007669"/>
    <property type="project" value="InterPro"/>
</dbReference>
<evidence type="ECO:0000256" key="11">
    <source>
        <dbReference type="PIRSR" id="PIRSR601088-4"/>
    </source>
</evidence>
<dbReference type="InterPro" id="IPR022616">
    <property type="entry name" value="Glyco_hydro_4_C"/>
</dbReference>
<evidence type="ECO:0000256" key="4">
    <source>
        <dbReference type="ARBA" id="ARBA00022801"/>
    </source>
</evidence>
<keyword evidence="4 12" id="KW-0378">Hydrolase</keyword>
<feature type="binding site" evidence="9">
    <location>
        <position position="96"/>
    </location>
    <ligand>
        <name>substrate</name>
    </ligand>
</feature>
<dbReference type="Gene3D" id="3.90.110.10">
    <property type="entry name" value="Lactate dehydrogenase/glycoside hydrolase, family 4, C-terminal"/>
    <property type="match status" value="1"/>
</dbReference>
<dbReference type="PANTHER" id="PTHR32092:SF5">
    <property type="entry name" value="6-PHOSPHO-BETA-GLUCOSIDASE"/>
    <property type="match status" value="1"/>
</dbReference>
<protein>
    <submittedName>
        <fullName evidence="14">6-phospho-beta-glucosidase BglT</fullName>
        <ecNumber evidence="14">3.2.1.86</ecNumber>
    </submittedName>
</protein>
<dbReference type="InterPro" id="IPR015955">
    <property type="entry name" value="Lactate_DH/Glyco_Ohase_4_C"/>
</dbReference>
<gene>
    <name evidence="14" type="primary">bglT</name>
    <name evidence="14" type="ORF">DSM106044_00734</name>
</gene>
<keyword evidence="7 12" id="KW-0326">Glycosidase</keyword>
<dbReference type="RefSeq" id="WP_138001801.1">
    <property type="nucleotide sequence ID" value="NZ_QGQD01000017.1"/>
</dbReference>
<comment type="cofactor">
    <cofactor evidence="12">
        <name>NAD(+)</name>
        <dbReference type="ChEBI" id="CHEBI:57540"/>
    </cofactor>
    <text evidence="12">Binds 1 NAD(+) per subunit.</text>
</comment>
<sequence>MSKAGTKKITVIGGGGVRSMFLAKSLVQHAKKLGFTEIVFMDNNETKLNIYGKMAAQVAKRIDDTVNFSLTSDPVEAIKDADYMITTIRVGEDEMRIQDERTALALGILGQETTGAAGFSFAMRSIPALVEYCELAKKYANPRVKIFNFTNPAGVVSQTLRDMGFDFTYGICDAPSSLLHSFAQMYGVSQDSITGECYGLNHLSFFKSIKLDGKEIMPELLQKDEIYENTEMRFFDKGLVEHVGCILNEYLYYFYYREEAVQNILNAKVTRGEVIRDVNIHMTEELSKMDIEHNFDECLKVFEKWYGLREAAYMANETGIDSKKPPYHFDIYAKDSGGYAGVALKFIESELGEEEKEMILCVPNNGAVKGLEDTDVVEISCTIKNGNYYPHEIEPDRIPMEMIRRVKMYERLASEAIREKSIEKAIDCLMVHPLVNSYTFAKKLAYEYMKINEAYMKGWS</sequence>
<evidence type="ECO:0000256" key="2">
    <source>
        <dbReference type="ARBA" id="ARBA00011881"/>
    </source>
</evidence>
<feature type="binding site" evidence="10">
    <location>
        <position position="202"/>
    </location>
    <ligand>
        <name>Mn(2+)</name>
        <dbReference type="ChEBI" id="CHEBI:29035"/>
    </ligand>
</feature>
<comment type="subunit">
    <text evidence="2">Homotetramer.</text>
</comment>
<dbReference type="InterPro" id="IPR001088">
    <property type="entry name" value="Glyco_hydro_4"/>
</dbReference>
<comment type="caution">
    <text evidence="14">The sequence shown here is derived from an EMBL/GenBank/DDBJ whole genome shotgun (WGS) entry which is preliminary data.</text>
</comment>
<comment type="similarity">
    <text evidence="1 12">Belongs to the glycosyl hydrolase 4 family.</text>
</comment>
<dbReference type="SUPFAM" id="SSF51735">
    <property type="entry name" value="NAD(P)-binding Rossmann-fold domains"/>
    <property type="match status" value="1"/>
</dbReference>
<keyword evidence="10" id="KW-0408">Iron</keyword>
<proteinExistence type="inferred from homology"/>
<evidence type="ECO:0000256" key="12">
    <source>
        <dbReference type="RuleBase" id="RU361152"/>
    </source>
</evidence>
<evidence type="ECO:0000256" key="9">
    <source>
        <dbReference type="PIRSR" id="PIRSR601088-2"/>
    </source>
</evidence>
<keyword evidence="5 12" id="KW-0520">NAD</keyword>
<keyword evidence="3 10" id="KW-0479">Metal-binding</keyword>
<dbReference type="Proteomes" id="UP000306509">
    <property type="component" value="Unassembled WGS sequence"/>
</dbReference>
<feature type="domain" description="Glycosyl hydrolase family 4 C-terminal" evidence="13">
    <location>
        <begin position="197"/>
        <end position="435"/>
    </location>
</feature>
<evidence type="ECO:0000256" key="3">
    <source>
        <dbReference type="ARBA" id="ARBA00022723"/>
    </source>
</evidence>
<reference evidence="14 15" key="1">
    <citation type="journal article" date="2019" name="Anaerobe">
        <title>Detection of Robinsoniella peoriensis in multiple bone samples of a trauma patient.</title>
        <authorList>
            <person name="Schrottner P."/>
            <person name="Hartwich K."/>
            <person name="Bunk B."/>
            <person name="Schober I."/>
            <person name="Helbig S."/>
            <person name="Rudolph W.W."/>
            <person name="Gunzer F."/>
        </authorList>
    </citation>
    <scope>NUCLEOTIDE SEQUENCE [LARGE SCALE GENOMIC DNA]</scope>
    <source>
        <strain evidence="14 15">DSM 106044</strain>
    </source>
</reference>
<dbReference type="Pfam" id="PF11975">
    <property type="entry name" value="Glyco_hydro_4C"/>
    <property type="match status" value="1"/>
</dbReference>
<evidence type="ECO:0000259" key="13">
    <source>
        <dbReference type="Pfam" id="PF11975"/>
    </source>
</evidence>
<dbReference type="PANTHER" id="PTHR32092">
    <property type="entry name" value="6-PHOSPHO-BETA-GLUCOSIDASE-RELATED"/>
    <property type="match status" value="1"/>
</dbReference>
<feature type="active site" description="Proton donor" evidence="8">
    <location>
        <position position="173"/>
    </location>
</feature>
<evidence type="ECO:0000313" key="15">
    <source>
        <dbReference type="Proteomes" id="UP000306509"/>
    </source>
</evidence>
<feature type="active site" description="Proton acceptor" evidence="8">
    <location>
        <position position="250"/>
    </location>
</feature>
<dbReference type="GO" id="GO:0046872">
    <property type="term" value="F:metal ion binding"/>
    <property type="evidence" value="ECO:0007669"/>
    <property type="project" value="UniProtKB-KW"/>
</dbReference>
<dbReference type="SUPFAM" id="SSF56327">
    <property type="entry name" value="LDH C-terminal domain-like"/>
    <property type="match status" value="1"/>
</dbReference>
<dbReference type="STRING" id="180332.GCA_000797495_00192"/>
<dbReference type="Gene3D" id="3.40.50.720">
    <property type="entry name" value="NAD(P)-binding Rossmann-like Domain"/>
    <property type="match status" value="1"/>
</dbReference>
<evidence type="ECO:0000256" key="5">
    <source>
        <dbReference type="ARBA" id="ARBA00023027"/>
    </source>
</evidence>
<dbReference type="InterPro" id="IPR036291">
    <property type="entry name" value="NAD(P)-bd_dom_sf"/>
</dbReference>
<accession>A0A4U8QBC1</accession>
<evidence type="ECO:0000256" key="6">
    <source>
        <dbReference type="ARBA" id="ARBA00023211"/>
    </source>
</evidence>
<evidence type="ECO:0000256" key="1">
    <source>
        <dbReference type="ARBA" id="ARBA00010141"/>
    </source>
</evidence>
<dbReference type="GO" id="GO:0005975">
    <property type="term" value="P:carbohydrate metabolic process"/>
    <property type="evidence" value="ECO:0007669"/>
    <property type="project" value="InterPro"/>
</dbReference>
<dbReference type="Pfam" id="PF02056">
    <property type="entry name" value="Glyco_hydro_4"/>
    <property type="match status" value="1"/>
</dbReference>
<evidence type="ECO:0000256" key="8">
    <source>
        <dbReference type="PIRSR" id="PIRSR601088-1"/>
    </source>
</evidence>
<dbReference type="EMBL" id="QGQD01000017">
    <property type="protein sequence ID" value="TLD02352.1"/>
    <property type="molecule type" value="Genomic_DNA"/>
</dbReference>
<feature type="site" description="Increases basicity of active site Tyr" evidence="11">
    <location>
        <position position="112"/>
    </location>
</feature>
<name>A0A4U8QBC1_9FIRM</name>
<keyword evidence="10" id="KW-0533">Nickel</keyword>
<feature type="binding site" evidence="10">
    <location>
        <position position="172"/>
    </location>
    <ligand>
        <name>Mn(2+)</name>
        <dbReference type="ChEBI" id="CHEBI:29035"/>
    </ligand>
</feature>
<dbReference type="GO" id="GO:0008706">
    <property type="term" value="F:6-phospho-beta-glucosidase activity"/>
    <property type="evidence" value="ECO:0007669"/>
    <property type="project" value="UniProtKB-EC"/>
</dbReference>